<protein>
    <recommendedName>
        <fullName evidence="4">Protein phosphatase 1 regulatory subunit 11</fullName>
    </recommendedName>
</protein>
<dbReference type="GO" id="GO:0008157">
    <property type="term" value="F:protein phosphatase 1 binding"/>
    <property type="evidence" value="ECO:0007669"/>
    <property type="project" value="TreeGrafter"/>
</dbReference>
<dbReference type="GO" id="GO:0005634">
    <property type="term" value="C:nucleus"/>
    <property type="evidence" value="ECO:0007669"/>
    <property type="project" value="TreeGrafter"/>
</dbReference>
<proteinExistence type="predicted"/>
<organism evidence="2 3">
    <name type="scientific">Aphanomyces euteiches</name>
    <dbReference type="NCBI Taxonomy" id="100861"/>
    <lineage>
        <taxon>Eukaryota</taxon>
        <taxon>Sar</taxon>
        <taxon>Stramenopiles</taxon>
        <taxon>Oomycota</taxon>
        <taxon>Saprolegniomycetes</taxon>
        <taxon>Saprolegniales</taxon>
        <taxon>Verrucalvaceae</taxon>
        <taxon>Aphanomyces</taxon>
    </lineage>
</organism>
<evidence type="ECO:0008006" key="4">
    <source>
        <dbReference type="Google" id="ProtNLM"/>
    </source>
</evidence>
<dbReference type="Pfam" id="PF07491">
    <property type="entry name" value="PPI_Ypi1"/>
    <property type="match status" value="1"/>
</dbReference>
<evidence type="ECO:0000313" key="2">
    <source>
        <dbReference type="EMBL" id="KAF0735329.1"/>
    </source>
</evidence>
<dbReference type="PANTHER" id="PTHR20835">
    <property type="entry name" value="E3 UBIQUITIN-PROTEIN LIGASE PPP1R11-RELATED"/>
    <property type="match status" value="1"/>
</dbReference>
<feature type="region of interest" description="Disordered" evidence="1">
    <location>
        <begin position="1"/>
        <end position="28"/>
    </location>
</feature>
<feature type="region of interest" description="Disordered" evidence="1">
    <location>
        <begin position="71"/>
        <end position="124"/>
    </location>
</feature>
<gene>
    <name evidence="2" type="ORF">Ae201684_008241</name>
</gene>
<accession>A0A6G0X5Y2</accession>
<reference evidence="2 3" key="1">
    <citation type="submission" date="2019-07" db="EMBL/GenBank/DDBJ databases">
        <title>Genomics analysis of Aphanomyces spp. identifies a new class of oomycete effector associated with host adaptation.</title>
        <authorList>
            <person name="Gaulin E."/>
        </authorList>
    </citation>
    <scope>NUCLEOTIDE SEQUENCE [LARGE SCALE GENOMIC DNA]</scope>
    <source>
        <strain evidence="2 3">ATCC 201684</strain>
    </source>
</reference>
<keyword evidence="3" id="KW-1185">Reference proteome</keyword>
<dbReference type="VEuPathDB" id="FungiDB:AeMF1_013913"/>
<feature type="compositionally biased region" description="Low complexity" evidence="1">
    <location>
        <begin position="1"/>
        <end position="18"/>
    </location>
</feature>
<sequence>MEAAVGGATAPASAGSATIVRVEEPETRSEVYVMRLEPRPHVTFDEETAVDNEFFGRKKSKRCCIFHKKRAFGESSSESEPDSDDSSSSAERRRTSRRQKAERKMHPGPKKHMCNDPSCTQSTQ</sequence>
<dbReference type="AlphaFoldDB" id="A0A6G0X5Y2"/>
<dbReference type="PANTHER" id="PTHR20835:SF0">
    <property type="entry name" value="E3 UBIQUITIN-PROTEIN LIGASE PPP1R11"/>
    <property type="match status" value="1"/>
</dbReference>
<feature type="compositionally biased region" description="Basic residues" evidence="1">
    <location>
        <begin position="94"/>
        <end position="112"/>
    </location>
</feature>
<dbReference type="GO" id="GO:0004865">
    <property type="term" value="F:protein serine/threonine phosphatase inhibitor activity"/>
    <property type="evidence" value="ECO:0007669"/>
    <property type="project" value="InterPro"/>
</dbReference>
<dbReference type="Proteomes" id="UP000481153">
    <property type="component" value="Unassembled WGS sequence"/>
</dbReference>
<dbReference type="EMBL" id="VJMJ01000100">
    <property type="protein sequence ID" value="KAF0735329.1"/>
    <property type="molecule type" value="Genomic_DNA"/>
</dbReference>
<dbReference type="InterPro" id="IPR011107">
    <property type="entry name" value="PPI_Ypi1"/>
</dbReference>
<comment type="caution">
    <text evidence="2">The sequence shown here is derived from an EMBL/GenBank/DDBJ whole genome shotgun (WGS) entry which is preliminary data.</text>
</comment>
<dbReference type="OrthoDB" id="307488at2759"/>
<name>A0A6G0X5Y2_9STRA</name>
<evidence type="ECO:0000256" key="1">
    <source>
        <dbReference type="SAM" id="MobiDB-lite"/>
    </source>
</evidence>
<evidence type="ECO:0000313" key="3">
    <source>
        <dbReference type="Proteomes" id="UP000481153"/>
    </source>
</evidence>